<dbReference type="EMBL" id="WJBC01000017">
    <property type="protein sequence ID" value="MBC3805006.1"/>
    <property type="molecule type" value="Genomic_DNA"/>
</dbReference>
<dbReference type="InterPro" id="IPR046866">
    <property type="entry name" value="FapA_N"/>
</dbReference>
<name>A0ABR6WXM7_9FIRM</name>
<organism evidence="3 4">
    <name type="scientific">Acetobacterium fimetarium</name>
    <dbReference type="NCBI Taxonomy" id="52691"/>
    <lineage>
        <taxon>Bacteria</taxon>
        <taxon>Bacillati</taxon>
        <taxon>Bacillota</taxon>
        <taxon>Clostridia</taxon>
        <taxon>Eubacteriales</taxon>
        <taxon>Eubacteriaceae</taxon>
        <taxon>Acetobacterium</taxon>
    </lineage>
</organism>
<evidence type="ECO:0000259" key="2">
    <source>
        <dbReference type="Pfam" id="PF20250"/>
    </source>
</evidence>
<evidence type="ECO:0000313" key="3">
    <source>
        <dbReference type="EMBL" id="MBC3805006.1"/>
    </source>
</evidence>
<sequence length="480" mass="53008">MSEEKTVKEGLPNTIEVIVDDDKMAGFVKFLKTEESTPTFSKEQIIDELKQNSIEFGINETAIDKLAKRPIYNIKMKVAEGRAVIDGKDGSVEYFVKKDAEYHPEYNDDEDQKIDYKNLNYFQMVKKDQVLCEITKEEDGIDGMDVHGQVIAAKKGRVPSVPTGKNTELTQDKTRLIATCDGIVKFIGNTIHINEMLHVTSNVDFSTGNISFTGDVTIDGDVCSGFSVKSGGNLIVKGVVEEAKIEAAGNVLISKGIFGGQAGEVNVGNNLKCNYIEKAHISVGGDITVDYIIDGQITCQGNINLAGTREVIIGGEIQCKGTLVAKEIGNEREIPTCIRILGDKIIDSAGIEASQKKLEEATTQLGVVQEQQNQVKTMLLNLESKHSRSDVAAIEKLEDVKKELAKQSEQLQSNIDQAKAEIEAIEKQSYTEYYGSVAVKRKLYRGVKVYFGDTLFQHELDNLEHCKLYWSEDNIVNGAF</sequence>
<protein>
    <submittedName>
        <fullName evidence="3">DUF342 domain-containing protein</fullName>
    </submittedName>
</protein>
<evidence type="ECO:0000313" key="4">
    <source>
        <dbReference type="Proteomes" id="UP000603234"/>
    </source>
</evidence>
<feature type="coiled-coil region" evidence="1">
    <location>
        <begin position="351"/>
        <end position="428"/>
    </location>
</feature>
<comment type="caution">
    <text evidence="3">The sequence shown here is derived from an EMBL/GenBank/DDBJ whole genome shotgun (WGS) entry which is preliminary data.</text>
</comment>
<dbReference type="PANTHER" id="PTHR38032:SF1">
    <property type="entry name" value="RNA-BINDING PROTEIN KHPB N-TERMINAL DOMAIN-CONTAINING PROTEIN"/>
    <property type="match status" value="1"/>
</dbReference>
<keyword evidence="1" id="KW-0175">Coiled coil</keyword>
<proteinExistence type="predicted"/>
<dbReference type="InterPro" id="IPR046865">
    <property type="entry name" value="FapA_b_solenoid"/>
</dbReference>
<feature type="domain" description="Flagellar Assembly Protein A N-terminal region" evidence="2">
    <location>
        <begin position="15"/>
        <end position="188"/>
    </location>
</feature>
<dbReference type="Proteomes" id="UP000603234">
    <property type="component" value="Unassembled WGS sequence"/>
</dbReference>
<dbReference type="Pfam" id="PF20250">
    <property type="entry name" value="FapA_N"/>
    <property type="match status" value="1"/>
</dbReference>
<keyword evidence="4" id="KW-1185">Reference proteome</keyword>
<dbReference type="Pfam" id="PF03961">
    <property type="entry name" value="FapA"/>
    <property type="match status" value="1"/>
</dbReference>
<gene>
    <name evidence="3" type="ORF">GH808_11245</name>
</gene>
<accession>A0ABR6WXM7</accession>
<dbReference type="RefSeq" id="WP_186842889.1">
    <property type="nucleotide sequence ID" value="NZ_WJBC01000017.1"/>
</dbReference>
<dbReference type="PANTHER" id="PTHR38032">
    <property type="entry name" value="POLYMERASE-RELATED"/>
    <property type="match status" value="1"/>
</dbReference>
<evidence type="ECO:0000256" key="1">
    <source>
        <dbReference type="SAM" id="Coils"/>
    </source>
</evidence>
<dbReference type="InterPro" id="IPR005646">
    <property type="entry name" value="FapA"/>
</dbReference>
<reference evidence="3 4" key="1">
    <citation type="journal article" date="2020" name="mSystems">
        <title>Defining Genomic and Predicted Metabolic Features of the Acetobacterium Genus.</title>
        <authorList>
            <person name="Ross D.E."/>
            <person name="Marshall C.W."/>
            <person name="Gulliver D."/>
            <person name="May H.D."/>
            <person name="Norman R.S."/>
        </authorList>
    </citation>
    <scope>NUCLEOTIDE SEQUENCE [LARGE SCALE GENOMIC DNA]</scope>
    <source>
        <strain evidence="3 4">DSM 8238</strain>
    </source>
</reference>